<evidence type="ECO:0000259" key="2">
    <source>
        <dbReference type="Pfam" id="PF13472"/>
    </source>
</evidence>
<gene>
    <name evidence="3" type="ORF">FBZ90_116115</name>
</gene>
<comment type="caution">
    <text evidence="3">The sequence shown here is derived from an EMBL/GenBank/DDBJ whole genome shotgun (WGS) entry which is preliminary data.</text>
</comment>
<dbReference type="RefSeq" id="WP_145735323.1">
    <property type="nucleotide sequence ID" value="NZ_VITR01000016.1"/>
</dbReference>
<dbReference type="InterPro" id="IPR051532">
    <property type="entry name" value="Ester_Hydrolysis_Enzymes"/>
</dbReference>
<dbReference type="Gene3D" id="3.40.50.1110">
    <property type="entry name" value="SGNH hydrolase"/>
    <property type="match status" value="1"/>
</dbReference>
<dbReference type="CDD" id="cd01822">
    <property type="entry name" value="Lysophospholipase_L1_like"/>
    <property type="match status" value="1"/>
</dbReference>
<organism evidence="3 4">
    <name type="scientific">Nitrospirillum amazonense</name>
    <dbReference type="NCBI Taxonomy" id="28077"/>
    <lineage>
        <taxon>Bacteria</taxon>
        <taxon>Pseudomonadati</taxon>
        <taxon>Pseudomonadota</taxon>
        <taxon>Alphaproteobacteria</taxon>
        <taxon>Rhodospirillales</taxon>
        <taxon>Azospirillaceae</taxon>
        <taxon>Nitrospirillum</taxon>
    </lineage>
</organism>
<reference evidence="3 4" key="1">
    <citation type="submission" date="2019-06" db="EMBL/GenBank/DDBJ databases">
        <title>Genomic Encyclopedia of Type Strains, Phase IV (KMG-V): Genome sequencing to study the core and pangenomes of soil and plant-associated prokaryotes.</title>
        <authorList>
            <person name="Whitman W."/>
        </authorList>
    </citation>
    <scope>NUCLEOTIDE SEQUENCE [LARGE SCALE GENOMIC DNA]</scope>
    <source>
        <strain evidence="3 4">BR 11622</strain>
    </source>
</reference>
<dbReference type="InterPro" id="IPR008265">
    <property type="entry name" value="Lipase_GDSL_AS"/>
</dbReference>
<dbReference type="Pfam" id="PF13472">
    <property type="entry name" value="Lipase_GDSL_2"/>
    <property type="match status" value="1"/>
</dbReference>
<protein>
    <submittedName>
        <fullName evidence="3">Acyl-CoA thioesterase-1</fullName>
    </submittedName>
</protein>
<keyword evidence="4" id="KW-1185">Reference proteome</keyword>
<dbReference type="EMBL" id="VITR01000016">
    <property type="protein sequence ID" value="TWB36892.1"/>
    <property type="molecule type" value="Genomic_DNA"/>
</dbReference>
<dbReference type="AlphaFoldDB" id="A0A560GSA5"/>
<dbReference type="Proteomes" id="UP000315751">
    <property type="component" value="Unassembled WGS sequence"/>
</dbReference>
<dbReference type="OrthoDB" id="9786188at2"/>
<feature type="chain" id="PRO_5022043749" evidence="1">
    <location>
        <begin position="25"/>
        <end position="222"/>
    </location>
</feature>
<sequence length="222" mass="22959">MRFAVLIIWLLSLGLALVPGAAQARPLKVAVLGDSLSAGYNLPPGQGLTRQLEAALRRDGFDVTVGDTAVSGQTSAGGLAGLDWMLGDKPDLVIVELGANDMLRGIDPKSTRANLDKILSTLKDRHIPAVLAGMKAQPNLGADYVAAFDGLYPDLAQRYAVPFYPFILQGVALDPKLTIADRMHPNGDGVAIMVQGLKPLVAKALTALNAGGPGTGGAAAGK</sequence>
<dbReference type="PANTHER" id="PTHR30383:SF24">
    <property type="entry name" value="THIOESTERASE 1_PROTEASE 1_LYSOPHOSPHOLIPASE L1"/>
    <property type="match status" value="1"/>
</dbReference>
<feature type="signal peptide" evidence="1">
    <location>
        <begin position="1"/>
        <end position="24"/>
    </location>
</feature>
<name>A0A560GSA5_9PROT</name>
<dbReference type="PROSITE" id="PS01098">
    <property type="entry name" value="LIPASE_GDSL_SER"/>
    <property type="match status" value="1"/>
</dbReference>
<accession>A0A560GSA5</accession>
<evidence type="ECO:0000313" key="3">
    <source>
        <dbReference type="EMBL" id="TWB36892.1"/>
    </source>
</evidence>
<feature type="domain" description="SGNH hydrolase-type esterase" evidence="2">
    <location>
        <begin position="31"/>
        <end position="191"/>
    </location>
</feature>
<dbReference type="SUPFAM" id="SSF52266">
    <property type="entry name" value="SGNH hydrolase"/>
    <property type="match status" value="1"/>
</dbReference>
<dbReference type="InterPro" id="IPR013830">
    <property type="entry name" value="SGNH_hydro"/>
</dbReference>
<dbReference type="PANTHER" id="PTHR30383">
    <property type="entry name" value="THIOESTERASE 1/PROTEASE 1/LYSOPHOSPHOLIPASE L1"/>
    <property type="match status" value="1"/>
</dbReference>
<evidence type="ECO:0000313" key="4">
    <source>
        <dbReference type="Proteomes" id="UP000315751"/>
    </source>
</evidence>
<evidence type="ECO:0000256" key="1">
    <source>
        <dbReference type="SAM" id="SignalP"/>
    </source>
</evidence>
<keyword evidence="1" id="KW-0732">Signal</keyword>
<dbReference type="GO" id="GO:0006629">
    <property type="term" value="P:lipid metabolic process"/>
    <property type="evidence" value="ECO:0007669"/>
    <property type="project" value="InterPro"/>
</dbReference>
<proteinExistence type="predicted"/>
<dbReference type="InterPro" id="IPR036514">
    <property type="entry name" value="SGNH_hydro_sf"/>
</dbReference>
<dbReference type="GO" id="GO:0004622">
    <property type="term" value="F:phosphatidylcholine lysophospholipase activity"/>
    <property type="evidence" value="ECO:0007669"/>
    <property type="project" value="TreeGrafter"/>
</dbReference>